<evidence type="ECO:0000256" key="3">
    <source>
        <dbReference type="ARBA" id="ARBA00022475"/>
    </source>
</evidence>
<organism evidence="8 9">
    <name type="scientific">Aquamicrobium aerolatum DSM 21857</name>
    <dbReference type="NCBI Taxonomy" id="1121003"/>
    <lineage>
        <taxon>Bacteria</taxon>
        <taxon>Pseudomonadati</taxon>
        <taxon>Pseudomonadota</taxon>
        <taxon>Alphaproteobacteria</taxon>
        <taxon>Hyphomicrobiales</taxon>
        <taxon>Phyllobacteriaceae</taxon>
        <taxon>Aerobium</taxon>
    </lineage>
</organism>
<dbReference type="OrthoDB" id="21094at2"/>
<dbReference type="InterPro" id="IPR002771">
    <property type="entry name" value="Multi_antbiot-R_MarC"/>
</dbReference>
<evidence type="ECO:0000256" key="1">
    <source>
        <dbReference type="ARBA" id="ARBA00004651"/>
    </source>
</evidence>
<keyword evidence="3" id="KW-1003">Cell membrane</keyword>
<evidence type="ECO:0000313" key="9">
    <source>
        <dbReference type="Proteomes" id="UP000242763"/>
    </source>
</evidence>
<evidence type="ECO:0000313" key="8">
    <source>
        <dbReference type="EMBL" id="SFJ20350.1"/>
    </source>
</evidence>
<dbReference type="PANTHER" id="PTHR33508">
    <property type="entry name" value="UPF0056 MEMBRANE PROTEIN YHCE"/>
    <property type="match status" value="1"/>
</dbReference>
<dbReference type="EMBL" id="FORF01000012">
    <property type="protein sequence ID" value="SFJ20350.1"/>
    <property type="molecule type" value="Genomic_DNA"/>
</dbReference>
<dbReference type="NCBIfam" id="TIGR00427">
    <property type="entry name" value="NAAT family transporter"/>
    <property type="match status" value="1"/>
</dbReference>
<evidence type="ECO:0000256" key="7">
    <source>
        <dbReference type="RuleBase" id="RU362048"/>
    </source>
</evidence>
<comment type="subcellular location">
    <subcellularLocation>
        <location evidence="1 7">Cell membrane</location>
        <topology evidence="1 7">Multi-pass membrane protein</topology>
    </subcellularLocation>
</comment>
<dbReference type="GO" id="GO:0005886">
    <property type="term" value="C:plasma membrane"/>
    <property type="evidence" value="ECO:0007669"/>
    <property type="project" value="UniProtKB-SubCell"/>
</dbReference>
<feature type="transmembrane region" description="Helical" evidence="7">
    <location>
        <begin position="144"/>
        <end position="165"/>
    </location>
</feature>
<feature type="transmembrane region" description="Helical" evidence="7">
    <location>
        <begin position="42"/>
        <end position="68"/>
    </location>
</feature>
<reference evidence="9" key="1">
    <citation type="submission" date="2016-10" db="EMBL/GenBank/DDBJ databases">
        <authorList>
            <person name="Varghese N."/>
            <person name="Submissions S."/>
        </authorList>
    </citation>
    <scope>NUCLEOTIDE SEQUENCE [LARGE SCALE GENOMIC DNA]</scope>
    <source>
        <strain evidence="9">DSM 21857</strain>
    </source>
</reference>
<feature type="transmembrane region" description="Helical" evidence="7">
    <location>
        <begin position="115"/>
        <end position="138"/>
    </location>
</feature>
<comment type="similarity">
    <text evidence="2 7">Belongs to the UPF0056 (MarC) family.</text>
</comment>
<evidence type="ECO:0000256" key="2">
    <source>
        <dbReference type="ARBA" id="ARBA00009784"/>
    </source>
</evidence>
<evidence type="ECO:0000256" key="4">
    <source>
        <dbReference type="ARBA" id="ARBA00022692"/>
    </source>
</evidence>
<dbReference type="STRING" id="1121003.SAMN03080618_02332"/>
<keyword evidence="6 7" id="KW-0472">Membrane</keyword>
<dbReference type="RefSeq" id="WP_091522534.1">
    <property type="nucleotide sequence ID" value="NZ_FORF01000012.1"/>
</dbReference>
<gene>
    <name evidence="8" type="ORF">SAMN03080618_02332</name>
</gene>
<dbReference type="PANTHER" id="PTHR33508:SF1">
    <property type="entry name" value="UPF0056 MEMBRANE PROTEIN YHCE"/>
    <property type="match status" value="1"/>
</dbReference>
<protein>
    <recommendedName>
        <fullName evidence="7">UPF0056 membrane protein</fullName>
    </recommendedName>
</protein>
<dbReference type="Pfam" id="PF01914">
    <property type="entry name" value="MarC"/>
    <property type="match status" value="1"/>
</dbReference>
<name>A0A1I3PG92_9HYPH</name>
<feature type="transmembrane region" description="Helical" evidence="7">
    <location>
        <begin position="186"/>
        <end position="207"/>
    </location>
</feature>
<proteinExistence type="inferred from homology"/>
<sequence>MPSFDLIFNAFVTILVTIDPPGLAPLFLALTGGMNRSERMQVAIRASVIALIVLAVFAVAGNAILQMFGITLPAFRVAGGLLLFYIAFEMIFERRQERKEKSADKAITRDHIRNIAAFPLAIPLMAGPGAISATVLLSGSFQTAVGHLLLVGIIAACIAINWIMFAAAERVDHFLGETGRSILTRLLGVILAALAVQFVADGIRALILA</sequence>
<dbReference type="Proteomes" id="UP000242763">
    <property type="component" value="Unassembled WGS sequence"/>
</dbReference>
<keyword evidence="9" id="KW-1185">Reference proteome</keyword>
<accession>A0A1I3PG92</accession>
<evidence type="ECO:0000256" key="5">
    <source>
        <dbReference type="ARBA" id="ARBA00022989"/>
    </source>
</evidence>
<feature type="transmembrane region" description="Helical" evidence="7">
    <location>
        <begin position="74"/>
        <end position="92"/>
    </location>
</feature>
<keyword evidence="4 7" id="KW-0812">Transmembrane</keyword>
<keyword evidence="5 7" id="KW-1133">Transmembrane helix</keyword>
<dbReference type="AlphaFoldDB" id="A0A1I3PG92"/>
<feature type="transmembrane region" description="Helical" evidence="7">
    <location>
        <begin position="6"/>
        <end position="30"/>
    </location>
</feature>
<evidence type="ECO:0000256" key="6">
    <source>
        <dbReference type="ARBA" id="ARBA00023136"/>
    </source>
</evidence>